<dbReference type="InterPro" id="IPR036322">
    <property type="entry name" value="WD40_repeat_dom_sf"/>
</dbReference>
<dbReference type="OrthoDB" id="273340at2759"/>
<evidence type="ECO:0000259" key="2">
    <source>
        <dbReference type="Pfam" id="PF23097"/>
    </source>
</evidence>
<feature type="domain" description="Nucleolar protein 10-like N-terminal" evidence="3">
    <location>
        <begin position="1"/>
        <end position="373"/>
    </location>
</feature>
<evidence type="ECO:0000259" key="3">
    <source>
        <dbReference type="Pfam" id="PF23098"/>
    </source>
</evidence>
<dbReference type="PANTHER" id="PTHR14927:SF0">
    <property type="entry name" value="NUCLEOLAR PROTEIN 10"/>
    <property type="match status" value="1"/>
</dbReference>
<accession>A0A8E0VPF1</accession>
<dbReference type="EMBL" id="LUCM01000623">
    <property type="protein sequence ID" value="KAA0200310.1"/>
    <property type="molecule type" value="Genomic_DNA"/>
</dbReference>
<feature type="domain" description="Nucleolar protein 10-like second" evidence="2">
    <location>
        <begin position="379"/>
        <end position="424"/>
    </location>
</feature>
<dbReference type="SUPFAM" id="SSF50978">
    <property type="entry name" value="WD40 repeat-like"/>
    <property type="match status" value="1"/>
</dbReference>
<dbReference type="Pfam" id="PF23097">
    <property type="entry name" value="NOL10_2nd"/>
    <property type="match status" value="1"/>
</dbReference>
<dbReference type="Proteomes" id="UP000728185">
    <property type="component" value="Unassembled WGS sequence"/>
</dbReference>
<gene>
    <name evidence="4" type="ORF">FBUS_11378</name>
</gene>
<comment type="caution">
    <text evidence="4">The sequence shown here is derived from an EMBL/GenBank/DDBJ whole genome shotgun (WGS) entry which is preliminary data.</text>
</comment>
<feature type="compositionally biased region" description="Basic residues" evidence="1">
    <location>
        <begin position="491"/>
        <end position="503"/>
    </location>
</feature>
<dbReference type="GO" id="GO:0000462">
    <property type="term" value="P:maturation of SSU-rRNA from tricistronic rRNA transcript (SSU-rRNA, 5.8S rRNA, LSU-rRNA)"/>
    <property type="evidence" value="ECO:0007669"/>
    <property type="project" value="TreeGrafter"/>
</dbReference>
<name>A0A8E0VPF1_9TREM</name>
<dbReference type="InterPro" id="IPR040382">
    <property type="entry name" value="NOL10/Enp2"/>
</dbReference>
<dbReference type="GO" id="GO:0030686">
    <property type="term" value="C:90S preribosome"/>
    <property type="evidence" value="ECO:0007669"/>
    <property type="project" value="TreeGrafter"/>
</dbReference>
<dbReference type="InterPro" id="IPR015943">
    <property type="entry name" value="WD40/YVTN_repeat-like_dom_sf"/>
</dbReference>
<dbReference type="PANTHER" id="PTHR14927">
    <property type="entry name" value="NUCLEOLAR PROTEIN 10"/>
    <property type="match status" value="1"/>
</dbReference>
<proteinExistence type="predicted"/>
<dbReference type="InterPro" id="IPR056551">
    <property type="entry name" value="Beta-prop_NOL10_N"/>
</dbReference>
<dbReference type="Pfam" id="PF23098">
    <property type="entry name" value="Beta-prop_NOL10_N"/>
    <property type="match status" value="1"/>
</dbReference>
<organism evidence="4 5">
    <name type="scientific">Fasciolopsis buskii</name>
    <dbReference type="NCBI Taxonomy" id="27845"/>
    <lineage>
        <taxon>Eukaryota</taxon>
        <taxon>Metazoa</taxon>
        <taxon>Spiralia</taxon>
        <taxon>Lophotrochozoa</taxon>
        <taxon>Platyhelminthes</taxon>
        <taxon>Trematoda</taxon>
        <taxon>Digenea</taxon>
        <taxon>Plagiorchiida</taxon>
        <taxon>Echinostomata</taxon>
        <taxon>Echinostomatoidea</taxon>
        <taxon>Fasciolidae</taxon>
        <taxon>Fasciolopsis</taxon>
    </lineage>
</organism>
<dbReference type="AlphaFoldDB" id="A0A8E0VPF1"/>
<dbReference type="InterPro" id="IPR056550">
    <property type="entry name" value="NOL10_2nd"/>
</dbReference>
<keyword evidence="5" id="KW-1185">Reference proteome</keyword>
<reference evidence="4" key="1">
    <citation type="submission" date="2019-05" db="EMBL/GenBank/DDBJ databases">
        <title>Annotation for the trematode Fasciolopsis buski.</title>
        <authorList>
            <person name="Choi Y.-J."/>
        </authorList>
    </citation>
    <scope>NUCLEOTIDE SEQUENCE</scope>
    <source>
        <strain evidence="4">HT</strain>
        <tissue evidence="4">Whole worm</tissue>
    </source>
</reference>
<feature type="compositionally biased region" description="Basic and acidic residues" evidence="1">
    <location>
        <begin position="504"/>
        <end position="519"/>
    </location>
</feature>
<evidence type="ECO:0000256" key="1">
    <source>
        <dbReference type="SAM" id="MobiDB-lite"/>
    </source>
</evidence>
<evidence type="ECO:0000313" key="5">
    <source>
        <dbReference type="Proteomes" id="UP000728185"/>
    </source>
</evidence>
<dbReference type="GO" id="GO:0032040">
    <property type="term" value="C:small-subunit processome"/>
    <property type="evidence" value="ECO:0007669"/>
    <property type="project" value="TreeGrafter"/>
</dbReference>
<dbReference type="Gene3D" id="2.130.10.10">
    <property type="entry name" value="YVTN repeat-like/Quinoprotein amine dehydrogenase"/>
    <property type="match status" value="1"/>
</dbReference>
<sequence length="519" mass="59775">MNVMKLNGIKVYNLTANKALPEWASRAEKRRKISRDNSLTRHIELIQELEMPDSTTYVTCSPDGQYLFTLGRYKPRVKCYELGNLSLKFDRCVDYLPYRMEILNEDYSKFALLEEERWVDVHAAGGHYFKFRVPNPGVDIAYCPFTCDLFIVSSRTNIYRMNLYEGRFNTPINNERLEGTSNGFTCCAYRREHNLLVGASTIGCLDGWDTRTGEHVLGVNVSSYAPLPEELKNVCGFRKLPVGVSCIKFKDPLNVAVGTTNGMVYLYDIRQNRIPWHTRDTEFRKPVKTLSFHDDKLLALMPNCLKMWQIDTGNIFVGFDTGRYECNWMHHFNNSGLIMIATESPKIATYFIPLLGEAPAWCSHLDQLVIECEPDVATMYDGYKFLTRQQLAELGMLELIGTQFLRAYMHGYFVSTKLYEKVKERLGILPSSEISVAPEKPKVPINPVTSVNGEAADELDEALADVRFKKLKDPKLHFSAKDEESELMRIHQSRLTKKRRRKELRKERAERAHALVERQ</sequence>
<protein>
    <submittedName>
        <fullName evidence="4">Nucleolar protein 10</fullName>
    </submittedName>
</protein>
<feature type="region of interest" description="Disordered" evidence="1">
    <location>
        <begin position="491"/>
        <end position="519"/>
    </location>
</feature>
<evidence type="ECO:0000313" key="4">
    <source>
        <dbReference type="EMBL" id="KAA0200310.1"/>
    </source>
</evidence>